<dbReference type="SUPFAM" id="SSF56112">
    <property type="entry name" value="Protein kinase-like (PK-like)"/>
    <property type="match status" value="1"/>
</dbReference>
<evidence type="ECO:0000256" key="5">
    <source>
        <dbReference type="ARBA" id="ARBA00022840"/>
    </source>
</evidence>
<evidence type="ECO:0000256" key="3">
    <source>
        <dbReference type="ARBA" id="ARBA00022741"/>
    </source>
</evidence>
<keyword evidence="9" id="KW-0472">Membrane</keyword>
<evidence type="ECO:0000256" key="4">
    <source>
        <dbReference type="ARBA" id="ARBA00022777"/>
    </source>
</evidence>
<keyword evidence="9" id="KW-1133">Transmembrane helix</keyword>
<dbReference type="GeneTree" id="ENSGT00950000182984"/>
<keyword evidence="3 6" id="KW-0547">Nucleotide-binding</keyword>
<evidence type="ECO:0000313" key="11">
    <source>
        <dbReference type="Ensembl" id="ENSDLAP00005061660.1"/>
    </source>
</evidence>
<dbReference type="Pfam" id="PF00069">
    <property type="entry name" value="Pkinase"/>
    <property type="match status" value="1"/>
</dbReference>
<dbReference type="GO" id="GO:0007059">
    <property type="term" value="P:chromosome segregation"/>
    <property type="evidence" value="ECO:0007669"/>
    <property type="project" value="TreeGrafter"/>
</dbReference>
<evidence type="ECO:0000256" key="2">
    <source>
        <dbReference type="ARBA" id="ARBA00022679"/>
    </source>
</evidence>
<feature type="domain" description="Protein kinase" evidence="10">
    <location>
        <begin position="271"/>
        <end position="523"/>
    </location>
</feature>
<proteinExistence type="predicted"/>
<evidence type="ECO:0000313" key="12">
    <source>
        <dbReference type="Proteomes" id="UP000694389"/>
    </source>
</evidence>
<dbReference type="GO" id="GO:0005634">
    <property type="term" value="C:nucleus"/>
    <property type="evidence" value="ECO:0007669"/>
    <property type="project" value="TreeGrafter"/>
</dbReference>
<feature type="compositionally biased region" description="Polar residues" evidence="8">
    <location>
        <begin position="182"/>
        <end position="195"/>
    </location>
</feature>
<accession>A0A8C4IWN1</accession>
<keyword evidence="4" id="KW-0418">Kinase</keyword>
<dbReference type="PANTHER" id="PTHR22974:SF22">
    <property type="entry name" value="SERINE_THREONINE-PROTEIN KINASE TOUSLED-LIKE 1"/>
    <property type="match status" value="1"/>
</dbReference>
<keyword evidence="7" id="KW-0175">Coiled coil</keyword>
<evidence type="ECO:0000256" key="8">
    <source>
        <dbReference type="SAM" id="MobiDB-lite"/>
    </source>
</evidence>
<dbReference type="Ensembl" id="ENSDLAT00005065292.2">
    <property type="protein sequence ID" value="ENSDLAP00005061660.1"/>
    <property type="gene ID" value="ENSDLAG00005025764.2"/>
</dbReference>
<protein>
    <submittedName>
        <fullName evidence="11">Tousled like kinase 1</fullName>
    </submittedName>
</protein>
<dbReference type="InterPro" id="IPR017441">
    <property type="entry name" value="Protein_kinase_ATP_BS"/>
</dbReference>
<feature type="region of interest" description="Disordered" evidence="8">
    <location>
        <begin position="175"/>
        <end position="208"/>
    </location>
</feature>
<dbReference type="GO" id="GO:0005524">
    <property type="term" value="F:ATP binding"/>
    <property type="evidence" value="ECO:0007669"/>
    <property type="project" value="UniProtKB-UniRule"/>
</dbReference>
<dbReference type="PROSITE" id="PS50011">
    <property type="entry name" value="PROTEIN_KINASE_DOM"/>
    <property type="match status" value="1"/>
</dbReference>
<dbReference type="InterPro" id="IPR011009">
    <property type="entry name" value="Kinase-like_dom_sf"/>
</dbReference>
<dbReference type="GO" id="GO:0035556">
    <property type="term" value="P:intracellular signal transduction"/>
    <property type="evidence" value="ECO:0007669"/>
    <property type="project" value="TreeGrafter"/>
</dbReference>
<feature type="compositionally biased region" description="Low complexity" evidence="8">
    <location>
        <begin position="539"/>
        <end position="553"/>
    </location>
</feature>
<keyword evidence="1" id="KW-0723">Serine/threonine-protein kinase</keyword>
<evidence type="ECO:0000256" key="6">
    <source>
        <dbReference type="PROSITE-ProRule" id="PRU10141"/>
    </source>
</evidence>
<evidence type="ECO:0000256" key="9">
    <source>
        <dbReference type="SAM" id="Phobius"/>
    </source>
</evidence>
<keyword evidence="5 6" id="KW-0067">ATP-binding</keyword>
<evidence type="ECO:0000259" key="10">
    <source>
        <dbReference type="PROSITE" id="PS50011"/>
    </source>
</evidence>
<dbReference type="Proteomes" id="UP000694389">
    <property type="component" value="Unassembled WGS sequence"/>
</dbReference>
<feature type="binding site" evidence="6">
    <location>
        <position position="300"/>
    </location>
    <ligand>
        <name>ATP</name>
        <dbReference type="ChEBI" id="CHEBI:30616"/>
    </ligand>
</feature>
<reference evidence="11" key="1">
    <citation type="submission" date="2025-08" db="UniProtKB">
        <authorList>
            <consortium name="Ensembl"/>
        </authorList>
    </citation>
    <scope>IDENTIFICATION</scope>
</reference>
<evidence type="ECO:0000256" key="1">
    <source>
        <dbReference type="ARBA" id="ARBA00022527"/>
    </source>
</evidence>
<dbReference type="Gene3D" id="1.10.510.10">
    <property type="entry name" value="Transferase(Phosphotransferase) domain 1"/>
    <property type="match status" value="1"/>
</dbReference>
<feature type="coiled-coil region" evidence="7">
    <location>
        <begin position="222"/>
        <end position="256"/>
    </location>
</feature>
<name>A0A8C4IWN1_DICLA</name>
<keyword evidence="2" id="KW-0808">Transferase</keyword>
<keyword evidence="9" id="KW-0812">Transmembrane</keyword>
<sequence>TRGRKRKPEIQSESSQGERLCVKLVIFRLLLFLKIFFCHFPLQTDLTVLKLAALESTKNLDLEKKEGRIDDLLRANCDLRRQIDEQQKLLEKYKERLNKCITMSKKLLIEKSTQEKQACREKSMQDRLRLGHFTTVRHGASFTEQWTDGYAFQNLVKQQESINQQREDIERQRKLLAKRKPPSSSNSQAPTTNSEPKQRKTKAVNGAETEYHEQEEIFKLRLGHLKKEEAEIQAELERLERVRNLHIRELKRINNEDSSQFKDHPTLNERYLLLHLLGRGGFSEVYKAFDLIEQRYAAVKIHQLNKNWREEKKENYHKHACREYRIHKELDHPRIVKLYDYFSLDTDTFCTVMEYCEGNDLDFYLKQHKLMSEKEARSIVMQIVNALKYLNEIKPPIIHYDLKPVKCRLSYGMDLTSQGAGTYWYLPPECFVVGKEPPKISNKVDVWSVGIIFFQCLYGRKPFGHNQSQQDILQENTILKATDVQFPVKPVASNEAKAFIRRCLAYRKEDRIDVHQMGSDPYLLPHMRRSSSSGNLQMSPASSGLASSSIISY</sequence>
<organism evidence="11 12">
    <name type="scientific">Dicentrarchus labrax</name>
    <name type="common">European seabass</name>
    <name type="synonym">Morone labrax</name>
    <dbReference type="NCBI Taxonomy" id="13489"/>
    <lineage>
        <taxon>Eukaryota</taxon>
        <taxon>Metazoa</taxon>
        <taxon>Chordata</taxon>
        <taxon>Craniata</taxon>
        <taxon>Vertebrata</taxon>
        <taxon>Euteleostomi</taxon>
        <taxon>Actinopterygii</taxon>
        <taxon>Neopterygii</taxon>
        <taxon>Teleostei</taxon>
        <taxon>Neoteleostei</taxon>
        <taxon>Acanthomorphata</taxon>
        <taxon>Eupercaria</taxon>
        <taxon>Moronidae</taxon>
        <taxon>Dicentrarchus</taxon>
    </lineage>
</organism>
<dbReference type="AlphaFoldDB" id="A0A8C4IWN1"/>
<keyword evidence="12" id="KW-1185">Reference proteome</keyword>
<evidence type="ECO:0000256" key="7">
    <source>
        <dbReference type="SAM" id="Coils"/>
    </source>
</evidence>
<dbReference type="InterPro" id="IPR000719">
    <property type="entry name" value="Prot_kinase_dom"/>
</dbReference>
<dbReference type="PROSITE" id="PS00107">
    <property type="entry name" value="PROTEIN_KINASE_ATP"/>
    <property type="match status" value="1"/>
</dbReference>
<dbReference type="GO" id="GO:0004674">
    <property type="term" value="F:protein serine/threonine kinase activity"/>
    <property type="evidence" value="ECO:0007669"/>
    <property type="project" value="UniProtKB-KW"/>
</dbReference>
<reference evidence="11" key="2">
    <citation type="submission" date="2025-09" db="UniProtKB">
        <authorList>
            <consortium name="Ensembl"/>
        </authorList>
    </citation>
    <scope>IDENTIFICATION</scope>
</reference>
<feature type="transmembrane region" description="Helical" evidence="9">
    <location>
        <begin position="20"/>
        <end position="42"/>
    </location>
</feature>
<dbReference type="PANTHER" id="PTHR22974">
    <property type="entry name" value="MIXED LINEAGE PROTEIN KINASE"/>
    <property type="match status" value="1"/>
</dbReference>
<feature type="region of interest" description="Disordered" evidence="8">
    <location>
        <begin position="529"/>
        <end position="553"/>
    </location>
</feature>